<evidence type="ECO:0000256" key="1">
    <source>
        <dbReference type="PROSITE-ProRule" id="PRU00703"/>
    </source>
</evidence>
<dbReference type="Proteomes" id="UP000515728">
    <property type="component" value="Chromosome"/>
</dbReference>
<dbReference type="InterPro" id="IPR000644">
    <property type="entry name" value="CBS_dom"/>
</dbReference>
<keyword evidence="1" id="KW-0129">CBS domain</keyword>
<sequence>MTDPTAVFHRVRQLVPSDQELVYVTDDTLVTEAITLMHGGGYDQLPVVAGDEILGVFSFREFALRLNSQPQLLKHGLKSLVVEDFVEEVPLVRETDRLDFAVRQLRSSGTVLVGDQNSLLAILTGEDLVAYLHRLAEPYILVQEIELGVRALIESCANETVMSGAIKNALSSKYSADLSRMPVRIEDLTYDEQINVVVNGRNYPLFQPAFGRHADAVGLQLRPVGDLRNAVFHFRRPLAVVEVELLVETRDWVLRRCRRFSARLKGGDENVA</sequence>
<dbReference type="PROSITE" id="PS51371">
    <property type="entry name" value="CBS"/>
    <property type="match status" value="1"/>
</dbReference>
<gene>
    <name evidence="3" type="ORF">H6H00_00585</name>
</gene>
<proteinExistence type="predicted"/>
<dbReference type="Gene3D" id="3.10.580.10">
    <property type="entry name" value="CBS-domain"/>
    <property type="match status" value="1"/>
</dbReference>
<protein>
    <submittedName>
        <fullName evidence="3">CBS domain-containing protein</fullName>
    </submittedName>
</protein>
<reference evidence="3 4" key="1">
    <citation type="submission" date="2020-08" db="EMBL/GenBank/DDBJ databases">
        <authorList>
            <person name="Mo P."/>
        </authorList>
    </citation>
    <scope>NUCLEOTIDE SEQUENCE [LARGE SCALE GENOMIC DNA]</scope>
    <source>
        <strain evidence="3 4">CGMCC 4.1532</strain>
    </source>
</reference>
<evidence type="ECO:0000313" key="3">
    <source>
        <dbReference type="EMBL" id="QNG52624.1"/>
    </source>
</evidence>
<name>A0A7G7MIL3_9PSEU</name>
<evidence type="ECO:0000313" key="4">
    <source>
        <dbReference type="Proteomes" id="UP000515728"/>
    </source>
</evidence>
<dbReference type="Pfam" id="PF00571">
    <property type="entry name" value="CBS"/>
    <property type="match status" value="1"/>
</dbReference>
<dbReference type="EMBL" id="CP060131">
    <property type="protein sequence ID" value="QNG52624.1"/>
    <property type="molecule type" value="Genomic_DNA"/>
</dbReference>
<evidence type="ECO:0000259" key="2">
    <source>
        <dbReference type="PROSITE" id="PS51371"/>
    </source>
</evidence>
<feature type="domain" description="CBS" evidence="2">
    <location>
        <begin position="14"/>
        <end position="73"/>
    </location>
</feature>
<dbReference type="RefSeq" id="WP_185719453.1">
    <property type="nucleotide sequence ID" value="NZ_BAAAWI010000001.1"/>
</dbReference>
<dbReference type="AlphaFoldDB" id="A0A7G7MIL3"/>
<keyword evidence="4" id="KW-1185">Reference proteome</keyword>
<dbReference type="SMART" id="SM00116">
    <property type="entry name" value="CBS"/>
    <property type="match status" value="2"/>
</dbReference>
<dbReference type="KEGG" id="ppel:H6H00_00585"/>
<accession>A0A7G7MIL3</accession>
<dbReference type="SUPFAM" id="SSF54631">
    <property type="entry name" value="CBS-domain pair"/>
    <property type="match status" value="1"/>
</dbReference>
<organism evidence="3 4">
    <name type="scientific">Pseudonocardia petroleophila</name>
    <dbReference type="NCBI Taxonomy" id="37331"/>
    <lineage>
        <taxon>Bacteria</taxon>
        <taxon>Bacillati</taxon>
        <taxon>Actinomycetota</taxon>
        <taxon>Actinomycetes</taxon>
        <taxon>Pseudonocardiales</taxon>
        <taxon>Pseudonocardiaceae</taxon>
        <taxon>Pseudonocardia</taxon>
    </lineage>
</organism>
<dbReference type="InterPro" id="IPR046342">
    <property type="entry name" value="CBS_dom_sf"/>
</dbReference>